<dbReference type="EMBL" id="AVOT02039323">
    <property type="protein sequence ID" value="MBW0534344.1"/>
    <property type="molecule type" value="Genomic_DNA"/>
</dbReference>
<evidence type="ECO:0000313" key="3">
    <source>
        <dbReference type="Proteomes" id="UP000765509"/>
    </source>
</evidence>
<sequence length="227" mass="25196">MEGASQLSNQRWSLAETKPTNDLPSAHSESLHSNQALSLEQKFSHEGDKGLCAPTEQDVFMDSATLPKNSLHLNFAQLCDQKHSLWEDPAMYSLVENQASVCFKSIQMEEKLIFQGLTEAPPSSSHPPLLEEIETRHDNPIKQLPLFIPLGQLESSHTTDPQTSPVIAFEEPMAESLANLDPTVTTEYTTDIPEDNAMDRPCKAIISRVLVNSCAITKRCDTSLKLH</sequence>
<name>A0A9Q3F7X4_9BASI</name>
<evidence type="ECO:0000256" key="1">
    <source>
        <dbReference type="SAM" id="MobiDB-lite"/>
    </source>
</evidence>
<comment type="caution">
    <text evidence="2">The sequence shown here is derived from an EMBL/GenBank/DDBJ whole genome shotgun (WGS) entry which is preliminary data.</text>
</comment>
<gene>
    <name evidence="2" type="ORF">O181_074059</name>
</gene>
<organism evidence="2 3">
    <name type="scientific">Austropuccinia psidii MF-1</name>
    <dbReference type="NCBI Taxonomy" id="1389203"/>
    <lineage>
        <taxon>Eukaryota</taxon>
        <taxon>Fungi</taxon>
        <taxon>Dikarya</taxon>
        <taxon>Basidiomycota</taxon>
        <taxon>Pucciniomycotina</taxon>
        <taxon>Pucciniomycetes</taxon>
        <taxon>Pucciniales</taxon>
        <taxon>Sphaerophragmiaceae</taxon>
        <taxon>Austropuccinia</taxon>
    </lineage>
</organism>
<keyword evidence="3" id="KW-1185">Reference proteome</keyword>
<accession>A0A9Q3F7X4</accession>
<protein>
    <submittedName>
        <fullName evidence="2">Uncharacterized protein</fullName>
    </submittedName>
</protein>
<reference evidence="2" key="1">
    <citation type="submission" date="2021-03" db="EMBL/GenBank/DDBJ databases">
        <title>Draft genome sequence of rust myrtle Austropuccinia psidii MF-1, a brazilian biotype.</title>
        <authorList>
            <person name="Quecine M.C."/>
            <person name="Pachon D.M.R."/>
            <person name="Bonatelli M.L."/>
            <person name="Correr F.H."/>
            <person name="Franceschini L.M."/>
            <person name="Leite T.F."/>
            <person name="Margarido G.R.A."/>
            <person name="Almeida C.A."/>
            <person name="Ferrarezi J.A."/>
            <person name="Labate C.A."/>
        </authorList>
    </citation>
    <scope>NUCLEOTIDE SEQUENCE</scope>
    <source>
        <strain evidence="2">MF-1</strain>
    </source>
</reference>
<dbReference type="AlphaFoldDB" id="A0A9Q3F7X4"/>
<dbReference type="Proteomes" id="UP000765509">
    <property type="component" value="Unassembled WGS sequence"/>
</dbReference>
<evidence type="ECO:0000313" key="2">
    <source>
        <dbReference type="EMBL" id="MBW0534344.1"/>
    </source>
</evidence>
<proteinExistence type="predicted"/>
<feature type="region of interest" description="Disordered" evidence="1">
    <location>
        <begin position="1"/>
        <end position="35"/>
    </location>
</feature>